<reference evidence="3 4" key="1">
    <citation type="submission" date="2024-03" db="EMBL/GenBank/DDBJ databases">
        <title>First Report of Pectobacterium brasiliscabiei causing potato scab in china.</title>
        <authorList>
            <person name="Handique U."/>
        </authorList>
    </citation>
    <scope>NUCLEOTIDE SEQUENCE [LARGE SCALE GENOMIC DNA]</scope>
    <source>
        <strain evidence="3 4">ZRIMU1503</strain>
    </source>
</reference>
<feature type="compositionally biased region" description="Low complexity" evidence="1">
    <location>
        <begin position="331"/>
        <end position="372"/>
    </location>
</feature>
<dbReference type="RefSeq" id="WP_336542779.1">
    <property type="nucleotide sequence ID" value="NZ_JBBAYL010000007.1"/>
</dbReference>
<sequence>MTTGADFAFADTEPRDRDEERADAVPSAEELLAAHGRSVLDYASLCTVPRRGAAERLAGQAFRNAYADMAPHAGVGFPWRPRLLTAVLDAALEWRTDDRRSSLHPDLRDGVPGDARPAAPATGPGSGTGGLVLRALRNLPDRVQSLLWHTVVEAEDLEAVAHLLGADPFLLNPERARALLRDECVRGHLDRAPDERCRRLNRLIDVHARPGTTEMMAEVRDHLDVCAYCRAAVDRLDQSPDRLPTLLAEAVLGFRAADYLATRPARLATASARARSAPAPVTEEMPPAAPVAPAPRRRRWPLLVASGVVLCGVVAATPMVLGGTDGDREAAGASVPGPAAPPSGTAPGRSAVPPAREAPAPEASAPAASPAPGTGEADATRLRNARTGLCLDLRAATDSTDVEGVPAVTAECGESATQLWWLEDGGRLRNRAAPDLCLNAEPQGTVALRPCADRRGADGEASDDGDTRYDLADDGLLTLAALPGVAMTPIRLAEGAVILLEPVPEDRIRSSQRWRADEGAAGTPLPSGAVREAAASTDG</sequence>
<dbReference type="InterPro" id="IPR035992">
    <property type="entry name" value="Ricin_B-like_lectins"/>
</dbReference>
<evidence type="ECO:0000256" key="1">
    <source>
        <dbReference type="SAM" id="MobiDB-lite"/>
    </source>
</evidence>
<gene>
    <name evidence="3" type="ORF">WB403_24585</name>
</gene>
<name>A0ABU8GGU0_9ACTN</name>
<dbReference type="PROSITE" id="PS50231">
    <property type="entry name" value="RICIN_B_LECTIN"/>
    <property type="match status" value="1"/>
</dbReference>
<comment type="caution">
    <text evidence="3">The sequence shown here is derived from an EMBL/GenBank/DDBJ whole genome shotgun (WGS) entry which is preliminary data.</text>
</comment>
<dbReference type="SUPFAM" id="SSF50370">
    <property type="entry name" value="Ricin B-like lectins"/>
    <property type="match status" value="1"/>
</dbReference>
<feature type="region of interest" description="Disordered" evidence="1">
    <location>
        <begin position="99"/>
        <end position="127"/>
    </location>
</feature>
<feature type="region of interest" description="Disordered" evidence="1">
    <location>
        <begin position="325"/>
        <end position="378"/>
    </location>
</feature>
<feature type="region of interest" description="Disordered" evidence="1">
    <location>
        <begin position="1"/>
        <end position="22"/>
    </location>
</feature>
<dbReference type="Gene3D" id="2.80.10.50">
    <property type="match status" value="1"/>
</dbReference>
<keyword evidence="4" id="KW-1185">Reference proteome</keyword>
<organism evidence="3 4">
    <name type="scientific">Streptomyces brasiliscabiei</name>
    <dbReference type="NCBI Taxonomy" id="2736302"/>
    <lineage>
        <taxon>Bacteria</taxon>
        <taxon>Bacillati</taxon>
        <taxon>Actinomycetota</taxon>
        <taxon>Actinomycetes</taxon>
        <taxon>Kitasatosporales</taxon>
        <taxon>Streptomycetaceae</taxon>
        <taxon>Streptomyces</taxon>
    </lineage>
</organism>
<dbReference type="Proteomes" id="UP001365781">
    <property type="component" value="Unassembled WGS sequence"/>
</dbReference>
<accession>A0ABU8GGU0</accession>
<protein>
    <submittedName>
        <fullName evidence="3">Ricin-type beta-trefoil lectin domain protein</fullName>
    </submittedName>
</protein>
<evidence type="ECO:0000259" key="2">
    <source>
        <dbReference type="Pfam" id="PF00652"/>
    </source>
</evidence>
<feature type="region of interest" description="Disordered" evidence="1">
    <location>
        <begin position="509"/>
        <end position="539"/>
    </location>
</feature>
<dbReference type="InterPro" id="IPR000772">
    <property type="entry name" value="Ricin_B_lectin"/>
</dbReference>
<dbReference type="Pfam" id="PF00652">
    <property type="entry name" value="Ricin_B_lectin"/>
    <property type="match status" value="1"/>
</dbReference>
<feature type="compositionally biased region" description="Basic and acidic residues" evidence="1">
    <location>
        <begin position="509"/>
        <end position="518"/>
    </location>
</feature>
<feature type="domain" description="Ricin B lectin" evidence="2">
    <location>
        <begin position="380"/>
        <end position="454"/>
    </location>
</feature>
<feature type="compositionally biased region" description="Low complexity" evidence="1">
    <location>
        <begin position="112"/>
        <end position="123"/>
    </location>
</feature>
<dbReference type="EMBL" id="JBBAYM010000016">
    <property type="protein sequence ID" value="MEI5612338.1"/>
    <property type="molecule type" value="Genomic_DNA"/>
</dbReference>
<evidence type="ECO:0000313" key="3">
    <source>
        <dbReference type="EMBL" id="MEI5612338.1"/>
    </source>
</evidence>
<proteinExistence type="predicted"/>
<evidence type="ECO:0000313" key="4">
    <source>
        <dbReference type="Proteomes" id="UP001365781"/>
    </source>
</evidence>
<feature type="compositionally biased region" description="Basic and acidic residues" evidence="1">
    <location>
        <begin position="12"/>
        <end position="22"/>
    </location>
</feature>
<feature type="compositionally biased region" description="Basic and acidic residues" evidence="1">
    <location>
        <begin position="99"/>
        <end position="111"/>
    </location>
</feature>